<evidence type="ECO:0000256" key="2">
    <source>
        <dbReference type="ARBA" id="ARBA00022598"/>
    </source>
</evidence>
<accession>A0A1Q6R6P9</accession>
<evidence type="ECO:0000313" key="11">
    <source>
        <dbReference type="Proteomes" id="UP000186777"/>
    </source>
</evidence>
<evidence type="ECO:0000313" key="10">
    <source>
        <dbReference type="EMBL" id="OLA38053.1"/>
    </source>
</evidence>
<proteinExistence type="inferred from homology"/>
<dbReference type="HAMAP" id="MF_01161">
    <property type="entry name" value="tRNA_Ile_lys_synt"/>
    <property type="match status" value="1"/>
</dbReference>
<comment type="caution">
    <text evidence="10">The sequence shown here is derived from an EMBL/GenBank/DDBJ whole genome shotgun (WGS) entry which is preliminary data.</text>
</comment>
<dbReference type="GO" id="GO:0006400">
    <property type="term" value="P:tRNA modification"/>
    <property type="evidence" value="ECO:0007669"/>
    <property type="project" value="UniProtKB-UniRule"/>
</dbReference>
<dbReference type="Gene3D" id="1.20.59.20">
    <property type="match status" value="1"/>
</dbReference>
<evidence type="ECO:0000259" key="9">
    <source>
        <dbReference type="Pfam" id="PF09179"/>
    </source>
</evidence>
<evidence type="ECO:0000256" key="1">
    <source>
        <dbReference type="ARBA" id="ARBA00022490"/>
    </source>
</evidence>
<comment type="domain">
    <text evidence="7">The N-terminal region contains the highly conserved SGGXDS motif, predicted to be a P-loop motif involved in ATP binding.</text>
</comment>
<keyword evidence="4 7" id="KW-0547">Nucleotide-binding</keyword>
<dbReference type="EC" id="6.3.4.19" evidence="7"/>
<keyword evidence="5 7" id="KW-0067">ATP-binding</keyword>
<dbReference type="GO" id="GO:0005737">
    <property type="term" value="C:cytoplasm"/>
    <property type="evidence" value="ECO:0007669"/>
    <property type="project" value="UniProtKB-SubCell"/>
</dbReference>
<dbReference type="InterPro" id="IPR011063">
    <property type="entry name" value="TilS/TtcA_N"/>
</dbReference>
<dbReference type="Pfam" id="PF09179">
    <property type="entry name" value="TilS"/>
    <property type="match status" value="1"/>
</dbReference>
<keyword evidence="2 7" id="KW-0436">Ligase</keyword>
<dbReference type="SUPFAM" id="SSF52402">
    <property type="entry name" value="Adenine nucleotide alpha hydrolases-like"/>
    <property type="match status" value="1"/>
</dbReference>
<evidence type="ECO:0000256" key="5">
    <source>
        <dbReference type="ARBA" id="ARBA00022840"/>
    </source>
</evidence>
<dbReference type="Proteomes" id="UP000186777">
    <property type="component" value="Unassembled WGS sequence"/>
</dbReference>
<comment type="similarity">
    <text evidence="7">Belongs to the tRNA(Ile)-lysidine synthase family.</text>
</comment>
<protein>
    <recommendedName>
        <fullName evidence="7">tRNA(Ile)-lysidine synthase</fullName>
        <ecNumber evidence="7">6.3.4.19</ecNumber>
    </recommendedName>
    <alternativeName>
        <fullName evidence="7">tRNA(Ile)-2-lysyl-cytidine synthase</fullName>
    </alternativeName>
    <alternativeName>
        <fullName evidence="7">tRNA(Ile)-lysidine synthetase</fullName>
    </alternativeName>
</protein>
<dbReference type="GO" id="GO:0005524">
    <property type="term" value="F:ATP binding"/>
    <property type="evidence" value="ECO:0007669"/>
    <property type="project" value="UniProtKB-UniRule"/>
</dbReference>
<evidence type="ECO:0000256" key="3">
    <source>
        <dbReference type="ARBA" id="ARBA00022694"/>
    </source>
</evidence>
<name>A0A1Q6R6P9_9FIRM</name>
<comment type="catalytic activity">
    <reaction evidence="6 7">
        <text>cytidine(34) in tRNA(Ile2) + L-lysine + ATP = lysidine(34) in tRNA(Ile2) + AMP + diphosphate + H(+)</text>
        <dbReference type="Rhea" id="RHEA:43744"/>
        <dbReference type="Rhea" id="RHEA-COMP:10625"/>
        <dbReference type="Rhea" id="RHEA-COMP:10670"/>
        <dbReference type="ChEBI" id="CHEBI:15378"/>
        <dbReference type="ChEBI" id="CHEBI:30616"/>
        <dbReference type="ChEBI" id="CHEBI:32551"/>
        <dbReference type="ChEBI" id="CHEBI:33019"/>
        <dbReference type="ChEBI" id="CHEBI:82748"/>
        <dbReference type="ChEBI" id="CHEBI:83665"/>
        <dbReference type="ChEBI" id="CHEBI:456215"/>
        <dbReference type="EC" id="6.3.4.19"/>
    </reaction>
</comment>
<comment type="subcellular location">
    <subcellularLocation>
        <location evidence="7">Cytoplasm</location>
    </subcellularLocation>
</comment>
<evidence type="ECO:0000256" key="4">
    <source>
        <dbReference type="ARBA" id="ARBA00022741"/>
    </source>
</evidence>
<dbReference type="Pfam" id="PF01171">
    <property type="entry name" value="ATP_bind_3"/>
    <property type="match status" value="1"/>
</dbReference>
<dbReference type="AlphaFoldDB" id="A0A1Q6R6P9"/>
<feature type="binding site" evidence="7">
    <location>
        <begin position="30"/>
        <end position="35"/>
    </location>
    <ligand>
        <name>ATP</name>
        <dbReference type="ChEBI" id="CHEBI:30616"/>
    </ligand>
</feature>
<evidence type="ECO:0000256" key="7">
    <source>
        <dbReference type="HAMAP-Rule" id="MF_01161"/>
    </source>
</evidence>
<dbReference type="InterPro" id="IPR012094">
    <property type="entry name" value="tRNA_Ile_lys_synt"/>
</dbReference>
<dbReference type="InterPro" id="IPR014729">
    <property type="entry name" value="Rossmann-like_a/b/a_fold"/>
</dbReference>
<organism evidence="10 11">
    <name type="scientific">Phascolarctobacterium succinatutens</name>
    <dbReference type="NCBI Taxonomy" id="626940"/>
    <lineage>
        <taxon>Bacteria</taxon>
        <taxon>Bacillati</taxon>
        <taxon>Bacillota</taxon>
        <taxon>Negativicutes</taxon>
        <taxon>Acidaminococcales</taxon>
        <taxon>Acidaminococcaceae</taxon>
        <taxon>Phascolarctobacterium</taxon>
    </lineage>
</organism>
<dbReference type="PANTHER" id="PTHR43033:SF1">
    <property type="entry name" value="TRNA(ILE)-LYSIDINE SYNTHASE-RELATED"/>
    <property type="match status" value="1"/>
</dbReference>
<evidence type="ECO:0000256" key="6">
    <source>
        <dbReference type="ARBA" id="ARBA00048539"/>
    </source>
</evidence>
<reference evidence="10 11" key="1">
    <citation type="journal article" date="2016" name="Nat. Biotechnol.">
        <title>Measurement of bacterial replication rates in microbial communities.</title>
        <authorList>
            <person name="Brown C.T."/>
            <person name="Olm M.R."/>
            <person name="Thomas B.C."/>
            <person name="Banfield J.F."/>
        </authorList>
    </citation>
    <scope>NUCLEOTIDE SEQUENCE [LARGE SCALE GENOMIC DNA]</scope>
    <source>
        <strain evidence="10">46_33</strain>
    </source>
</reference>
<gene>
    <name evidence="7" type="primary">tilS</name>
    <name evidence="10" type="ORF">BHW43_04180</name>
</gene>
<dbReference type="CDD" id="cd01992">
    <property type="entry name" value="TilS_N"/>
    <property type="match status" value="1"/>
</dbReference>
<feature type="domain" description="tRNA(Ile)-lysidine/2-thiocytidine synthase N-terminal" evidence="8">
    <location>
        <begin position="25"/>
        <end position="204"/>
    </location>
</feature>
<keyword evidence="3 7" id="KW-0819">tRNA processing</keyword>
<dbReference type="GO" id="GO:0032267">
    <property type="term" value="F:tRNA(Ile)-lysidine synthase activity"/>
    <property type="evidence" value="ECO:0007669"/>
    <property type="project" value="UniProtKB-EC"/>
</dbReference>
<sequence length="328" mass="36246">MRQIAPAVYKLRKTIKNLLRPDAHYMLAVSGGADSLALAHACAALAAHGWGSYSVCHVEHGLRGEEALRDMQAVQRACEAWGLPCFTEHVQAASYAAQNRLSTEDAARRLRYAALRRIAAQQGAVAIVTAHHEGDQAETLLLRLLRGAGLQGLAGMRAQQGDIIRPLLTLPKSLLEEYCSAEGIEVCYDSTNADTAYTRNRVRLELMPYLERSFNPAVVPTLARTAALLAQDAECLEQMADDAYRQLVRRQDDAVSFPVTQLTALHSAVRLRVLRRAYFELGGEELSFERSQAIDSLLLRRSGGKLIQLPQGINVVYKNKQLIFVKII</sequence>
<dbReference type="InterPro" id="IPR012795">
    <property type="entry name" value="tRNA_Ile_lys_synt_N"/>
</dbReference>
<dbReference type="RefSeq" id="WP_303679612.1">
    <property type="nucleotide sequence ID" value="NZ_MNTG01000025.1"/>
</dbReference>
<dbReference type="STRING" id="626940.BHW43_04180"/>
<dbReference type="PANTHER" id="PTHR43033">
    <property type="entry name" value="TRNA(ILE)-LYSIDINE SYNTHASE-RELATED"/>
    <property type="match status" value="1"/>
</dbReference>
<dbReference type="Gene3D" id="3.40.50.620">
    <property type="entry name" value="HUPs"/>
    <property type="match status" value="1"/>
</dbReference>
<feature type="domain" description="tRNA(Ile)-lysidine synthase substrate-binding" evidence="9">
    <location>
        <begin position="258"/>
        <end position="311"/>
    </location>
</feature>
<comment type="function">
    <text evidence="7">Ligates lysine onto the cytidine present at position 34 of the AUA codon-specific tRNA(Ile) that contains the anticodon CAU, in an ATP-dependent manner. Cytidine is converted to lysidine, thus changing the amino acid specificity of the tRNA from methionine to isoleucine.</text>
</comment>
<dbReference type="InterPro" id="IPR015262">
    <property type="entry name" value="tRNA_Ile_lys_synt_subst-bd"/>
</dbReference>
<dbReference type="NCBIfam" id="TIGR02432">
    <property type="entry name" value="lysidine_TilS_N"/>
    <property type="match status" value="1"/>
</dbReference>
<dbReference type="EMBL" id="MNTG01000025">
    <property type="protein sequence ID" value="OLA38053.1"/>
    <property type="molecule type" value="Genomic_DNA"/>
</dbReference>
<keyword evidence="1 7" id="KW-0963">Cytoplasm</keyword>
<dbReference type="SUPFAM" id="SSF82829">
    <property type="entry name" value="MesJ substrate recognition domain-like"/>
    <property type="match status" value="1"/>
</dbReference>
<evidence type="ECO:0000259" key="8">
    <source>
        <dbReference type="Pfam" id="PF01171"/>
    </source>
</evidence>